<evidence type="ECO:0000313" key="4">
    <source>
        <dbReference type="Proteomes" id="UP000182658"/>
    </source>
</evidence>
<protein>
    <recommendedName>
        <fullName evidence="5">Apple domain-containing protein</fullName>
    </recommendedName>
</protein>
<dbReference type="InParanoid" id="A0A1J7J386"/>
<keyword evidence="2" id="KW-0812">Transmembrane</keyword>
<evidence type="ECO:0000313" key="3">
    <source>
        <dbReference type="EMBL" id="OIW34246.1"/>
    </source>
</evidence>
<gene>
    <name evidence="3" type="ORF">CONLIGDRAFT_626306</name>
</gene>
<dbReference type="EMBL" id="KV875093">
    <property type="protein sequence ID" value="OIW34246.1"/>
    <property type="molecule type" value="Genomic_DNA"/>
</dbReference>
<dbReference type="STRING" id="1408157.A0A1J7J386"/>
<evidence type="ECO:0000256" key="2">
    <source>
        <dbReference type="SAM" id="Phobius"/>
    </source>
</evidence>
<keyword evidence="4" id="KW-1185">Reference proteome</keyword>
<feature type="compositionally biased region" description="Low complexity" evidence="1">
    <location>
        <begin position="126"/>
        <end position="168"/>
    </location>
</feature>
<keyword evidence="2" id="KW-0472">Membrane</keyword>
<sequence>MAQQNHIGDTLSPALANSYGLEVRASEHLQHPAPQLRYDGGASAPQVIDQHSHAQQNEKPVEYAPYQAPETVSATDGTGSPRKKTILGLSTTLFWVIAGLIVLVVLGVALGAGLGVGLSNHNGPNQAPQTSSTSDPTTQSETTSPMPTTSPPSATTSSTSTSTSSAPVTKGTVGLAANSCNFTTPKTFYLGNTGFTEYCFTDWPNKDESFDGKGNVTDLTRTTVYTFEACMQACLDYNGGLDTGETRCTAVTYNANLTSIIAIGRQGGNCFLKDKRGINQQGSAESACAALAN</sequence>
<feature type="transmembrane region" description="Helical" evidence="2">
    <location>
        <begin position="92"/>
        <end position="118"/>
    </location>
</feature>
<reference evidence="3 4" key="1">
    <citation type="submission" date="2016-10" db="EMBL/GenBank/DDBJ databases">
        <title>Draft genome sequence of Coniochaeta ligniaria NRRL30616, a lignocellulolytic fungus for bioabatement of inhibitors in plant biomass hydrolysates.</title>
        <authorList>
            <consortium name="DOE Joint Genome Institute"/>
            <person name="Jimenez D.J."/>
            <person name="Hector R.E."/>
            <person name="Riley R."/>
            <person name="Sun H."/>
            <person name="Grigoriev I.V."/>
            <person name="Van Elsas J.D."/>
            <person name="Nichols N.N."/>
        </authorList>
    </citation>
    <scope>NUCLEOTIDE SEQUENCE [LARGE SCALE GENOMIC DNA]</scope>
    <source>
        <strain evidence="3 4">NRRL 30616</strain>
    </source>
</reference>
<dbReference type="OrthoDB" id="4826557at2759"/>
<feature type="region of interest" description="Disordered" evidence="1">
    <location>
        <begin position="121"/>
        <end position="168"/>
    </location>
</feature>
<organism evidence="3 4">
    <name type="scientific">Coniochaeta ligniaria NRRL 30616</name>
    <dbReference type="NCBI Taxonomy" id="1408157"/>
    <lineage>
        <taxon>Eukaryota</taxon>
        <taxon>Fungi</taxon>
        <taxon>Dikarya</taxon>
        <taxon>Ascomycota</taxon>
        <taxon>Pezizomycotina</taxon>
        <taxon>Sordariomycetes</taxon>
        <taxon>Sordariomycetidae</taxon>
        <taxon>Coniochaetales</taxon>
        <taxon>Coniochaetaceae</taxon>
        <taxon>Coniochaeta</taxon>
    </lineage>
</organism>
<dbReference type="Proteomes" id="UP000182658">
    <property type="component" value="Unassembled WGS sequence"/>
</dbReference>
<proteinExistence type="predicted"/>
<dbReference type="AlphaFoldDB" id="A0A1J7J386"/>
<evidence type="ECO:0008006" key="5">
    <source>
        <dbReference type="Google" id="ProtNLM"/>
    </source>
</evidence>
<evidence type="ECO:0000256" key="1">
    <source>
        <dbReference type="SAM" id="MobiDB-lite"/>
    </source>
</evidence>
<keyword evidence="2" id="KW-1133">Transmembrane helix</keyword>
<accession>A0A1J7J386</accession>
<name>A0A1J7J386_9PEZI</name>